<feature type="domain" description="TonB-dependent receptor plug" evidence="1">
    <location>
        <begin position="116"/>
        <end position="217"/>
    </location>
</feature>
<proteinExistence type="predicted"/>
<keyword evidence="3" id="KW-1185">Reference proteome</keyword>
<comment type="caution">
    <text evidence="2">The sequence shown here is derived from an EMBL/GenBank/DDBJ whole genome shotgun (WGS) entry which is preliminary data.</text>
</comment>
<dbReference type="InterPro" id="IPR008969">
    <property type="entry name" value="CarboxyPept-like_regulatory"/>
</dbReference>
<protein>
    <submittedName>
        <fullName evidence="2">Carboxypeptidase-like regulatory domain-containing protein</fullName>
    </submittedName>
</protein>
<name>A0ABW6I8T2_9FLAO</name>
<dbReference type="EMBL" id="JBHZPY010000017">
    <property type="protein sequence ID" value="MFE3872614.1"/>
    <property type="molecule type" value="Genomic_DNA"/>
</dbReference>
<sequence>MKKYIFIVGLLFPYALFAQTILGKVTNDKKEPLIGANVYWLGQTTGTSTADKGEFEITSKDISNKKLIASFEGHVSDTIEITNQTFVVFKLKQAKTLEEVIVKRQRDGVIISNIIPIKTEIITQKELGKAACCDLAGCFETQTTVQPQTTNVITNSKELRILGLSGIYNQVLIDGFPMIQGLSYTYGISGIPGTLVDNIYVSKGANSVLQGYESISGQINVETKDPDNTDKLLLNVYMNNFEEKHFNANYALKKGKWTNLTAFHTVQPANKIDRDNDNFLDLPLLTRYMISNKWKYGNEKDWGWSSKIGLRFLNEKRIGGQRFYNPDNDSSSKNLYTNSICLISE</sequence>
<evidence type="ECO:0000313" key="3">
    <source>
        <dbReference type="Proteomes" id="UP001600107"/>
    </source>
</evidence>
<reference evidence="2 3" key="1">
    <citation type="submission" date="2024-06" db="EMBL/GenBank/DDBJ databases">
        <title>Flavobacterium spp. isolated from glacier.</title>
        <authorList>
            <person name="Han D."/>
        </authorList>
    </citation>
    <scope>NUCLEOTIDE SEQUENCE [LARGE SCALE GENOMIC DNA]</scope>
    <source>
        <strain evidence="2 3">ZS1P70</strain>
    </source>
</reference>
<dbReference type="InterPro" id="IPR037066">
    <property type="entry name" value="Plug_dom_sf"/>
</dbReference>
<dbReference type="SUPFAM" id="SSF49464">
    <property type="entry name" value="Carboxypeptidase regulatory domain-like"/>
    <property type="match status" value="1"/>
</dbReference>
<dbReference type="Pfam" id="PF13715">
    <property type="entry name" value="CarbopepD_reg_2"/>
    <property type="match status" value="1"/>
</dbReference>
<dbReference type="PANTHER" id="PTHR30069">
    <property type="entry name" value="TONB-DEPENDENT OUTER MEMBRANE RECEPTOR"/>
    <property type="match status" value="1"/>
</dbReference>
<dbReference type="Gene3D" id="2.170.130.10">
    <property type="entry name" value="TonB-dependent receptor, plug domain"/>
    <property type="match status" value="1"/>
</dbReference>
<dbReference type="InterPro" id="IPR012910">
    <property type="entry name" value="Plug_dom"/>
</dbReference>
<dbReference type="SUPFAM" id="SSF56935">
    <property type="entry name" value="Porins"/>
    <property type="match status" value="1"/>
</dbReference>
<evidence type="ECO:0000313" key="2">
    <source>
        <dbReference type="EMBL" id="MFE3872614.1"/>
    </source>
</evidence>
<organism evidence="2 3">
    <name type="scientific">Flavobacterium zhoui</name>
    <dbReference type="NCBI Taxonomy" id="3230414"/>
    <lineage>
        <taxon>Bacteria</taxon>
        <taxon>Pseudomonadati</taxon>
        <taxon>Bacteroidota</taxon>
        <taxon>Flavobacteriia</taxon>
        <taxon>Flavobacteriales</taxon>
        <taxon>Flavobacteriaceae</taxon>
        <taxon>Flavobacterium</taxon>
    </lineage>
</organism>
<dbReference type="RefSeq" id="WP_379852924.1">
    <property type="nucleotide sequence ID" value="NZ_JBHZPY010000017.1"/>
</dbReference>
<dbReference type="Pfam" id="PF07715">
    <property type="entry name" value="Plug"/>
    <property type="match status" value="1"/>
</dbReference>
<accession>A0ABW6I8T2</accession>
<gene>
    <name evidence="2" type="ORF">ACFX5F_15435</name>
</gene>
<dbReference type="Proteomes" id="UP001600107">
    <property type="component" value="Unassembled WGS sequence"/>
</dbReference>
<dbReference type="PANTHER" id="PTHR30069:SF57">
    <property type="entry name" value="TONB-DEPENDENT RECEPTOR"/>
    <property type="match status" value="1"/>
</dbReference>
<dbReference type="InterPro" id="IPR039426">
    <property type="entry name" value="TonB-dep_rcpt-like"/>
</dbReference>
<evidence type="ECO:0000259" key="1">
    <source>
        <dbReference type="Pfam" id="PF07715"/>
    </source>
</evidence>